<dbReference type="PROSITE" id="PS50943">
    <property type="entry name" value="HTH_CROC1"/>
    <property type="match status" value="1"/>
</dbReference>
<dbReference type="Proteomes" id="UP000589716">
    <property type="component" value="Unassembled WGS sequence"/>
</dbReference>
<organism evidence="2 3">
    <name type="scientific">Ottowia beijingensis</name>
    <dbReference type="NCBI Taxonomy" id="1207057"/>
    <lineage>
        <taxon>Bacteria</taxon>
        <taxon>Pseudomonadati</taxon>
        <taxon>Pseudomonadota</taxon>
        <taxon>Betaproteobacteria</taxon>
        <taxon>Burkholderiales</taxon>
        <taxon>Comamonadaceae</taxon>
        <taxon>Ottowia</taxon>
    </lineage>
</organism>
<dbReference type="SUPFAM" id="SSF47413">
    <property type="entry name" value="lambda repressor-like DNA-binding domains"/>
    <property type="match status" value="1"/>
</dbReference>
<accession>A0A853IWK4</accession>
<evidence type="ECO:0000259" key="1">
    <source>
        <dbReference type="PROSITE" id="PS50943"/>
    </source>
</evidence>
<name>A0A853IWK4_9BURK</name>
<dbReference type="InterPro" id="IPR010982">
    <property type="entry name" value="Lambda_DNA-bd_dom_sf"/>
</dbReference>
<protein>
    <submittedName>
        <fullName evidence="2">Helix-turn-helix transcriptional regulator</fullName>
    </submittedName>
</protein>
<dbReference type="InterPro" id="IPR001387">
    <property type="entry name" value="Cro/C1-type_HTH"/>
</dbReference>
<keyword evidence="3" id="KW-1185">Reference proteome</keyword>
<comment type="caution">
    <text evidence="2">The sequence shown here is derived from an EMBL/GenBank/DDBJ whole genome shotgun (WGS) entry which is preliminary data.</text>
</comment>
<reference evidence="2 3" key="1">
    <citation type="submission" date="2020-07" db="EMBL/GenBank/DDBJ databases">
        <authorList>
            <person name="Maaloum M."/>
        </authorList>
    </citation>
    <scope>NUCLEOTIDE SEQUENCE [LARGE SCALE GENOMIC DNA]</scope>
    <source>
        <strain evidence="2 3">GCS-AN-3</strain>
    </source>
</reference>
<dbReference type="EMBL" id="JACCKX010000001">
    <property type="protein sequence ID" value="NZA02107.1"/>
    <property type="molecule type" value="Genomic_DNA"/>
</dbReference>
<gene>
    <name evidence="2" type="ORF">H0I39_10735</name>
</gene>
<dbReference type="AlphaFoldDB" id="A0A853IWK4"/>
<dbReference type="Gene3D" id="1.10.260.40">
    <property type="entry name" value="lambda repressor-like DNA-binding domains"/>
    <property type="match status" value="1"/>
</dbReference>
<evidence type="ECO:0000313" key="3">
    <source>
        <dbReference type="Proteomes" id="UP000589716"/>
    </source>
</evidence>
<dbReference type="Pfam" id="PF01381">
    <property type="entry name" value="HTH_3"/>
    <property type="match status" value="1"/>
</dbReference>
<dbReference type="CDD" id="cd00093">
    <property type="entry name" value="HTH_XRE"/>
    <property type="match status" value="1"/>
</dbReference>
<proteinExistence type="predicted"/>
<feature type="domain" description="HTH cro/C1-type" evidence="1">
    <location>
        <begin position="21"/>
        <end position="71"/>
    </location>
</feature>
<sequence length="95" mass="10435">MPVSVHHPRYQALQAAMTACRKKAGLSQALLAQQLEVGQSYVSKIERGEAYVDVLLFVDWCQACGVRPGVALDRVLATLPSPTGRPVKPKIESFW</sequence>
<dbReference type="SMART" id="SM00530">
    <property type="entry name" value="HTH_XRE"/>
    <property type="match status" value="1"/>
</dbReference>
<evidence type="ECO:0000313" key="2">
    <source>
        <dbReference type="EMBL" id="NZA02107.1"/>
    </source>
</evidence>
<dbReference type="GO" id="GO:0003677">
    <property type="term" value="F:DNA binding"/>
    <property type="evidence" value="ECO:0007669"/>
    <property type="project" value="InterPro"/>
</dbReference>